<dbReference type="InterPro" id="IPR003347">
    <property type="entry name" value="JmjC_dom"/>
</dbReference>
<dbReference type="SUPFAM" id="SSF51197">
    <property type="entry name" value="Clavaminate synthase-like"/>
    <property type="match status" value="1"/>
</dbReference>
<dbReference type="SMART" id="SM00558">
    <property type="entry name" value="JmjC"/>
    <property type="match status" value="1"/>
</dbReference>
<feature type="compositionally biased region" description="Gly residues" evidence="1">
    <location>
        <begin position="302"/>
        <end position="313"/>
    </location>
</feature>
<dbReference type="PANTHER" id="PTHR12461">
    <property type="entry name" value="HYPOXIA-INDUCIBLE FACTOR 1 ALPHA INHIBITOR-RELATED"/>
    <property type="match status" value="1"/>
</dbReference>
<dbReference type="Pfam" id="PF13621">
    <property type="entry name" value="Cupin_8"/>
    <property type="match status" value="1"/>
</dbReference>
<dbReference type="AlphaFoldDB" id="A0A1C7MDQ5"/>
<evidence type="ECO:0000313" key="4">
    <source>
        <dbReference type="Proteomes" id="UP000092993"/>
    </source>
</evidence>
<dbReference type="PANTHER" id="PTHR12461:SF100">
    <property type="entry name" value="JMJC DOMAIN-CONTAINING PROTEIN 4"/>
    <property type="match status" value="1"/>
</dbReference>
<organism evidence="3 4">
    <name type="scientific">Grifola frondosa</name>
    <name type="common">Maitake</name>
    <name type="synonym">Polyporus frondosus</name>
    <dbReference type="NCBI Taxonomy" id="5627"/>
    <lineage>
        <taxon>Eukaryota</taxon>
        <taxon>Fungi</taxon>
        <taxon>Dikarya</taxon>
        <taxon>Basidiomycota</taxon>
        <taxon>Agaricomycotina</taxon>
        <taxon>Agaricomycetes</taxon>
        <taxon>Polyporales</taxon>
        <taxon>Grifolaceae</taxon>
        <taxon>Grifola</taxon>
    </lineage>
</organism>
<keyword evidence="4" id="KW-1185">Reference proteome</keyword>
<accession>A0A1C7MDQ5</accession>
<dbReference type="STRING" id="5627.A0A1C7MDQ5"/>
<reference evidence="3 4" key="1">
    <citation type="submission" date="2016-03" db="EMBL/GenBank/DDBJ databases">
        <title>Whole genome sequencing of Grifola frondosa 9006-11.</title>
        <authorList>
            <person name="Min B."/>
            <person name="Park H."/>
            <person name="Kim J.-G."/>
            <person name="Cho H."/>
            <person name="Oh Y.-L."/>
            <person name="Kong W.-S."/>
            <person name="Choi I.-G."/>
        </authorList>
    </citation>
    <scope>NUCLEOTIDE SEQUENCE [LARGE SCALE GENOMIC DNA]</scope>
    <source>
        <strain evidence="3 4">9006-11</strain>
    </source>
</reference>
<protein>
    <submittedName>
        <fullName evidence="3">JmjC domain-containing protein 4</fullName>
    </submittedName>
</protein>
<dbReference type="Gene3D" id="2.60.120.10">
    <property type="entry name" value="Jelly Rolls"/>
    <property type="match status" value="1"/>
</dbReference>
<dbReference type="InterPro" id="IPR014710">
    <property type="entry name" value="RmlC-like_jellyroll"/>
</dbReference>
<dbReference type="Gene3D" id="2.60.120.650">
    <property type="entry name" value="Cupin"/>
    <property type="match status" value="1"/>
</dbReference>
<gene>
    <name evidence="3" type="primary">jmj4</name>
    <name evidence="3" type="ORF">A0H81_05084</name>
</gene>
<dbReference type="OrthoDB" id="415358at2759"/>
<proteinExistence type="predicted"/>
<feature type="region of interest" description="Disordered" evidence="1">
    <location>
        <begin position="298"/>
        <end position="354"/>
    </location>
</feature>
<feature type="compositionally biased region" description="Acidic residues" evidence="1">
    <location>
        <begin position="333"/>
        <end position="344"/>
    </location>
</feature>
<comment type="caution">
    <text evidence="3">The sequence shown here is derived from an EMBL/GenBank/DDBJ whole genome shotgun (WGS) entry which is preliminary data.</text>
</comment>
<feature type="domain" description="JmjC" evidence="2">
    <location>
        <begin position="106"/>
        <end position="447"/>
    </location>
</feature>
<feature type="compositionally biased region" description="Acidic residues" evidence="1">
    <location>
        <begin position="314"/>
        <end position="326"/>
    </location>
</feature>
<evidence type="ECO:0000313" key="3">
    <source>
        <dbReference type="EMBL" id="OBZ74962.1"/>
    </source>
</evidence>
<dbReference type="Proteomes" id="UP000092993">
    <property type="component" value="Unassembled WGS sequence"/>
</dbReference>
<dbReference type="InterPro" id="IPR041667">
    <property type="entry name" value="Cupin_8"/>
</dbReference>
<sequence>MEFRNLGRIDPSTPAEEFFTEYVSKRKPVIIRALLDDSSFHAQKWTDLDYLASKAGDTEVMVEPMHPTVHQFGTDVKRVSIPFRDFLTSLRKETGSYDYLTTQYGEEEDDKDAETVFPPPTNALRDDFPSVPRLMGNLFLQQVNLWIGRSEEGSTSGLHHDFHDNLYCLLQGRKRFVLFPPEELKNLYPYGKLDTLHRNGLISYKDVPVREDGLSRRAACKARIKALERKIDALRETESGKAKGKSKGKRSKEMKTLMEAHDEALDELAMIALNERHGFAWEEEVDDFDELMGDLEEDAGLGDIGAGPSGDGIGDIEDDEDEGDDEGLGKLGEDEEEEDNENEEEKVGNEPSSFSRIPTALLHKHLGLPTTAISPPDISLDDFPALLKAGTPYVVELHAGEMLYLPTSWWHEVTSSSGAEDVHMAFNYWFYPPDALETFDAPYRDTLVWEYLREKGDARIEKDALEGKAYQKLNHFLASMLLFDVSYTGLLSPIRLTDNLSQSSFAQPRGEMERVRWLFNLLRNSGCSHCQLWLQNRNITDNRVSFARRHPGPSPQHIIHTLDPARLTSSDFVDLSNRAPDIWDRRDLSSWFTNSTGRSPVLVIDSISAGKPAFRCRYSTVLDSLDTEAHFPPHARLPILLRPTAPLSTRRPVRFRLTQYNSPRSFASGTDLLQPNGIIPWQLSLLATASTTQYKGILRIILRDNLVSPSTTEIPSWCILTRCPPICTWWGRIQSMQSFSYTHSRSGAEVGRSFPISRSPLEEHAGTRTVVLRIMKIIDPVQLVDSSLDGFISEPREGKLAKRGGRPWAFDRNNRSHCSRAMSLSDCDTVTYGVQSAII</sequence>
<evidence type="ECO:0000259" key="2">
    <source>
        <dbReference type="PROSITE" id="PS51184"/>
    </source>
</evidence>
<dbReference type="PROSITE" id="PS51184">
    <property type="entry name" value="JMJC"/>
    <property type="match status" value="1"/>
</dbReference>
<evidence type="ECO:0000256" key="1">
    <source>
        <dbReference type="SAM" id="MobiDB-lite"/>
    </source>
</evidence>
<dbReference type="EMBL" id="LUGG01000005">
    <property type="protein sequence ID" value="OBZ74962.1"/>
    <property type="molecule type" value="Genomic_DNA"/>
</dbReference>
<name>A0A1C7MDQ5_GRIFR</name>